<protein>
    <submittedName>
        <fullName evidence="1">Uncharacterized protein</fullName>
    </submittedName>
</protein>
<evidence type="ECO:0000313" key="2">
    <source>
        <dbReference type="Proteomes" id="UP001056120"/>
    </source>
</evidence>
<comment type="caution">
    <text evidence="1">The sequence shown here is derived from an EMBL/GenBank/DDBJ whole genome shotgun (WGS) entry which is preliminary data.</text>
</comment>
<keyword evidence="2" id="KW-1185">Reference proteome</keyword>
<dbReference type="EMBL" id="CM042035">
    <property type="protein sequence ID" value="KAI3754286.1"/>
    <property type="molecule type" value="Genomic_DNA"/>
</dbReference>
<reference evidence="1 2" key="2">
    <citation type="journal article" date="2022" name="Mol. Ecol. Resour.">
        <title>The genomes of chicory, endive, great burdock and yacon provide insights into Asteraceae paleo-polyploidization history and plant inulin production.</title>
        <authorList>
            <person name="Fan W."/>
            <person name="Wang S."/>
            <person name="Wang H."/>
            <person name="Wang A."/>
            <person name="Jiang F."/>
            <person name="Liu H."/>
            <person name="Zhao H."/>
            <person name="Xu D."/>
            <person name="Zhang Y."/>
        </authorList>
    </citation>
    <scope>NUCLEOTIDE SEQUENCE [LARGE SCALE GENOMIC DNA]</scope>
    <source>
        <strain evidence="2">cv. Yunnan</strain>
        <tissue evidence="1">Leaves</tissue>
    </source>
</reference>
<proteinExistence type="predicted"/>
<dbReference type="Proteomes" id="UP001056120">
    <property type="component" value="Linkage Group LG18"/>
</dbReference>
<reference evidence="2" key="1">
    <citation type="journal article" date="2022" name="Mol. Ecol. Resour.">
        <title>The genomes of chicory, endive, great burdock and yacon provide insights into Asteraceae palaeo-polyploidization history and plant inulin production.</title>
        <authorList>
            <person name="Fan W."/>
            <person name="Wang S."/>
            <person name="Wang H."/>
            <person name="Wang A."/>
            <person name="Jiang F."/>
            <person name="Liu H."/>
            <person name="Zhao H."/>
            <person name="Xu D."/>
            <person name="Zhang Y."/>
        </authorList>
    </citation>
    <scope>NUCLEOTIDE SEQUENCE [LARGE SCALE GENOMIC DNA]</scope>
    <source>
        <strain evidence="2">cv. Yunnan</strain>
    </source>
</reference>
<gene>
    <name evidence="1" type="ORF">L1987_54067</name>
</gene>
<name>A0ACB9E770_9ASTR</name>
<sequence length="142" mass="15909">MCDTSYRHSNCFDQFRKSFSEGQLPGPSNEQNQPSMMTDKDEMSNGERDEDSTSGLSFDDGSWLTVLFLIRVFRPGNTSGPVSSRTRAQVTLRRRPRTRLWGEGNDGEAGDGDTSDGETGSGPRNLFQLIRRRPTPDNDDEL</sequence>
<accession>A0ACB9E770</accession>
<evidence type="ECO:0000313" key="1">
    <source>
        <dbReference type="EMBL" id="KAI3754286.1"/>
    </source>
</evidence>
<organism evidence="1 2">
    <name type="scientific">Smallanthus sonchifolius</name>
    <dbReference type="NCBI Taxonomy" id="185202"/>
    <lineage>
        <taxon>Eukaryota</taxon>
        <taxon>Viridiplantae</taxon>
        <taxon>Streptophyta</taxon>
        <taxon>Embryophyta</taxon>
        <taxon>Tracheophyta</taxon>
        <taxon>Spermatophyta</taxon>
        <taxon>Magnoliopsida</taxon>
        <taxon>eudicotyledons</taxon>
        <taxon>Gunneridae</taxon>
        <taxon>Pentapetalae</taxon>
        <taxon>asterids</taxon>
        <taxon>campanulids</taxon>
        <taxon>Asterales</taxon>
        <taxon>Asteraceae</taxon>
        <taxon>Asteroideae</taxon>
        <taxon>Heliantheae alliance</taxon>
        <taxon>Millerieae</taxon>
        <taxon>Smallanthus</taxon>
    </lineage>
</organism>